<dbReference type="AlphaFoldDB" id="A0AA88YT96"/>
<gene>
    <name evidence="4" type="ORF">FSP39_008463</name>
</gene>
<feature type="non-terminal residue" evidence="4">
    <location>
        <position position="1"/>
    </location>
</feature>
<dbReference type="Proteomes" id="UP001186944">
    <property type="component" value="Unassembled WGS sequence"/>
</dbReference>
<evidence type="ECO:0000256" key="2">
    <source>
        <dbReference type="SAM" id="MobiDB-lite"/>
    </source>
</evidence>
<evidence type="ECO:0000259" key="3">
    <source>
        <dbReference type="PROSITE" id="PS50966"/>
    </source>
</evidence>
<evidence type="ECO:0000313" key="5">
    <source>
        <dbReference type="Proteomes" id="UP001186944"/>
    </source>
</evidence>
<protein>
    <recommendedName>
        <fullName evidence="3">SWIM-type domain-containing protein</fullName>
    </recommendedName>
</protein>
<keyword evidence="1" id="KW-0479">Metal-binding</keyword>
<proteinExistence type="predicted"/>
<sequence length="297" mass="34365">VYLCDFHREQAWERWVSATHNGVTADKREALLTALRTIAHALDEKEFEQAKRALQRWVWAFRSKRFNVNINTNNGVERQNKVLKYEYLDMKKAKSLSHLISTILLKYLPDSYRGYLQQNLNSSNEVKKYGQDVPSFLHNRPKPFIIHCMKRWQEGLMIPAGDIDDIASGTFLVKSKTQEALMYSVSFNSTDQNLPSCDCMDWRRTHWPCKHFMAIFHNIPGWDWNALPSSYKEHPTFQLDLDVVLEHQGPTSDDHTDNPSSSCSVPTCIPSERSVEELPFSTRAAVKMERTSILANN</sequence>
<name>A0AA88YT96_PINIB</name>
<dbReference type="PROSITE" id="PS50966">
    <property type="entry name" value="ZF_SWIM"/>
    <property type="match status" value="1"/>
</dbReference>
<keyword evidence="1" id="KW-0862">Zinc</keyword>
<evidence type="ECO:0000256" key="1">
    <source>
        <dbReference type="PROSITE-ProRule" id="PRU00325"/>
    </source>
</evidence>
<dbReference type="GO" id="GO:0008270">
    <property type="term" value="F:zinc ion binding"/>
    <property type="evidence" value="ECO:0007669"/>
    <property type="project" value="UniProtKB-KW"/>
</dbReference>
<dbReference type="InterPro" id="IPR007527">
    <property type="entry name" value="Znf_SWIM"/>
</dbReference>
<feature type="domain" description="SWIM-type" evidence="3">
    <location>
        <begin position="183"/>
        <end position="220"/>
    </location>
</feature>
<accession>A0AA88YT96</accession>
<reference evidence="4" key="1">
    <citation type="submission" date="2019-08" db="EMBL/GenBank/DDBJ databases">
        <title>The improved chromosome-level genome for the pearl oyster Pinctada fucata martensii using PacBio sequencing and Hi-C.</title>
        <authorList>
            <person name="Zheng Z."/>
        </authorList>
    </citation>
    <scope>NUCLEOTIDE SEQUENCE</scope>
    <source>
        <strain evidence="4">ZZ-2019</strain>
        <tissue evidence="4">Adductor muscle</tissue>
    </source>
</reference>
<dbReference type="Pfam" id="PF04434">
    <property type="entry name" value="SWIM"/>
    <property type="match status" value="1"/>
</dbReference>
<organism evidence="4 5">
    <name type="scientific">Pinctada imbricata</name>
    <name type="common">Atlantic pearl-oyster</name>
    <name type="synonym">Pinctada martensii</name>
    <dbReference type="NCBI Taxonomy" id="66713"/>
    <lineage>
        <taxon>Eukaryota</taxon>
        <taxon>Metazoa</taxon>
        <taxon>Spiralia</taxon>
        <taxon>Lophotrochozoa</taxon>
        <taxon>Mollusca</taxon>
        <taxon>Bivalvia</taxon>
        <taxon>Autobranchia</taxon>
        <taxon>Pteriomorphia</taxon>
        <taxon>Pterioida</taxon>
        <taxon>Pterioidea</taxon>
        <taxon>Pteriidae</taxon>
        <taxon>Pinctada</taxon>
    </lineage>
</organism>
<dbReference type="PANTHER" id="PTHR47456">
    <property type="entry name" value="PHD-TYPE DOMAIN-CONTAINING PROTEIN"/>
    <property type="match status" value="1"/>
</dbReference>
<feature type="region of interest" description="Disordered" evidence="2">
    <location>
        <begin position="248"/>
        <end position="268"/>
    </location>
</feature>
<evidence type="ECO:0000313" key="4">
    <source>
        <dbReference type="EMBL" id="KAK3104713.1"/>
    </source>
</evidence>
<keyword evidence="1" id="KW-0863">Zinc-finger</keyword>
<dbReference type="EMBL" id="VSWD01000004">
    <property type="protein sequence ID" value="KAK3104713.1"/>
    <property type="molecule type" value="Genomic_DNA"/>
</dbReference>
<comment type="caution">
    <text evidence="4">The sequence shown here is derived from an EMBL/GenBank/DDBJ whole genome shotgun (WGS) entry which is preliminary data.</text>
</comment>
<keyword evidence="5" id="KW-1185">Reference proteome</keyword>